<accession>A0AAC9RG69</accession>
<keyword evidence="1" id="KW-1133">Transmembrane helix</keyword>
<evidence type="ECO:0000313" key="3">
    <source>
        <dbReference type="EMBL" id="ARE86209.1"/>
    </source>
</evidence>
<dbReference type="Pfam" id="PF12822">
    <property type="entry name" value="ECF_trnsprt"/>
    <property type="match status" value="1"/>
</dbReference>
<reference evidence="3 5" key="2">
    <citation type="submission" date="2017-03" db="EMBL/GenBank/DDBJ databases">
        <title>Complete sequence of Clostridium formicaceticum DSM 92.</title>
        <authorList>
            <person name="Poehlein A."/>
            <person name="Karl M."/>
            <person name="Bengelsdorf F.R."/>
            <person name="Duerre P."/>
            <person name="Daniel R."/>
        </authorList>
    </citation>
    <scope>NUCLEOTIDE SEQUENCE [LARGE SCALE GENOMIC DNA]</scope>
    <source>
        <strain evidence="3 5">DSM 92</strain>
    </source>
</reference>
<keyword evidence="1" id="KW-0812">Transmembrane</keyword>
<evidence type="ECO:0000313" key="5">
    <source>
        <dbReference type="Proteomes" id="UP000192478"/>
    </source>
</evidence>
<keyword evidence="4" id="KW-1185">Reference proteome</keyword>
<evidence type="ECO:0000256" key="1">
    <source>
        <dbReference type="SAM" id="Phobius"/>
    </source>
</evidence>
<organism evidence="3 5">
    <name type="scientific">Clostridium formicaceticum</name>
    <dbReference type="NCBI Taxonomy" id="1497"/>
    <lineage>
        <taxon>Bacteria</taxon>
        <taxon>Bacillati</taxon>
        <taxon>Bacillota</taxon>
        <taxon>Clostridia</taxon>
        <taxon>Eubacteriales</taxon>
        <taxon>Clostridiaceae</taxon>
        <taxon>Clostridium</taxon>
    </lineage>
</organism>
<dbReference type="AlphaFoldDB" id="A0AAC9RG69"/>
<dbReference type="EMBL" id="CP017603">
    <property type="protein sequence ID" value="AOY75868.1"/>
    <property type="molecule type" value="Genomic_DNA"/>
</dbReference>
<name>A0AAC9RG69_9CLOT</name>
<evidence type="ECO:0008006" key="6">
    <source>
        <dbReference type="Google" id="ProtNLM"/>
    </source>
</evidence>
<dbReference type="RefSeq" id="WP_070966379.1">
    <property type="nucleotide sequence ID" value="NZ_CP017603.1"/>
</dbReference>
<dbReference type="Proteomes" id="UP000177894">
    <property type="component" value="Chromosome"/>
</dbReference>
<dbReference type="InterPro" id="IPR024529">
    <property type="entry name" value="ECF_trnsprt_substrate-spec"/>
</dbReference>
<dbReference type="GO" id="GO:0022857">
    <property type="term" value="F:transmembrane transporter activity"/>
    <property type="evidence" value="ECO:0007669"/>
    <property type="project" value="InterPro"/>
</dbReference>
<feature type="transmembrane region" description="Helical" evidence="1">
    <location>
        <begin position="6"/>
        <end position="30"/>
    </location>
</feature>
<keyword evidence="1" id="KW-0472">Membrane</keyword>
<evidence type="ECO:0000313" key="4">
    <source>
        <dbReference type="Proteomes" id="UP000177894"/>
    </source>
</evidence>
<dbReference type="Proteomes" id="UP000192478">
    <property type="component" value="Chromosome"/>
</dbReference>
<protein>
    <recommendedName>
        <fullName evidence="6">ECF transporter S component</fullName>
    </recommendedName>
</protein>
<proteinExistence type="predicted"/>
<feature type="transmembrane region" description="Helical" evidence="1">
    <location>
        <begin position="136"/>
        <end position="163"/>
    </location>
</feature>
<dbReference type="KEGG" id="cfm:BJL90_08165"/>
<sequence>METRKVVLGGFFIALGVLFPILFHTVSMAGSVFLPMHIPVLLAGFILGRKYGFFVGLLTPAISSFLTGMPPLMPTLPIMTVELSIYGLIAGLLVEKFQLNTIFSLIGAMVCGRIGALFTVFLMANLLGVVRLAPITWIKGAVVTGLPGMVIQVIFIPTLLYMLKNGLSRDMTHNLK</sequence>
<feature type="transmembrane region" description="Helical" evidence="1">
    <location>
        <begin position="51"/>
        <end position="69"/>
    </location>
</feature>
<dbReference type="EMBL" id="CP020559">
    <property type="protein sequence ID" value="ARE86209.1"/>
    <property type="molecule type" value="Genomic_DNA"/>
</dbReference>
<reference evidence="2 4" key="1">
    <citation type="submission" date="2016-10" db="EMBL/GenBank/DDBJ databases">
        <title>Complete Genome Sequence of Acetogen Clostridium formicoaceticum ATCC 27076.</title>
        <authorList>
            <person name="Bao T."/>
            <person name="Cheng C."/>
            <person name="Zhao J."/>
            <person name="Yang S.-T."/>
            <person name="Wang J."/>
            <person name="Wang M."/>
        </authorList>
    </citation>
    <scope>NUCLEOTIDE SEQUENCE [LARGE SCALE GENOMIC DNA]</scope>
    <source>
        <strain evidence="2 4">ATCC 27076</strain>
    </source>
</reference>
<dbReference type="Gene3D" id="1.10.1760.20">
    <property type="match status" value="1"/>
</dbReference>
<evidence type="ECO:0000313" key="2">
    <source>
        <dbReference type="EMBL" id="AOY75868.1"/>
    </source>
</evidence>
<gene>
    <name evidence="2" type="ORF">BJL90_08165</name>
    <name evidence="3" type="ORF">CLFO_05310</name>
</gene>